<evidence type="ECO:0000256" key="14">
    <source>
        <dbReference type="ARBA" id="ARBA00023034"/>
    </source>
</evidence>
<evidence type="ECO:0000256" key="17">
    <source>
        <dbReference type="ARBA" id="ARBA00023180"/>
    </source>
</evidence>
<feature type="region of interest" description="Disordered" evidence="20">
    <location>
        <begin position="658"/>
        <end position="681"/>
    </location>
</feature>
<keyword evidence="11" id="KW-0256">Endoplasmic reticulum</keyword>
<evidence type="ECO:0000256" key="11">
    <source>
        <dbReference type="ARBA" id="ARBA00022824"/>
    </source>
</evidence>
<evidence type="ECO:0000256" key="19">
    <source>
        <dbReference type="ARBA" id="ARBA00047847"/>
    </source>
</evidence>
<proteinExistence type="inferred from homology"/>
<dbReference type="EC" id="2.4.2.26" evidence="6"/>
<dbReference type="PANTHER" id="PTHR46025:SF3">
    <property type="entry name" value="XYLOSYLTRANSFERASE OXT"/>
    <property type="match status" value="1"/>
</dbReference>
<evidence type="ECO:0000256" key="12">
    <source>
        <dbReference type="ARBA" id="ARBA00022968"/>
    </source>
</evidence>
<feature type="compositionally biased region" description="Low complexity" evidence="20">
    <location>
        <begin position="325"/>
        <end position="334"/>
    </location>
</feature>
<dbReference type="Proteomes" id="UP001642484">
    <property type="component" value="Unassembled WGS sequence"/>
</dbReference>
<reference evidence="21 22" key="1">
    <citation type="submission" date="2024-02" db="EMBL/GenBank/DDBJ databases">
        <authorList>
            <person name="Chen Y."/>
            <person name="Shah S."/>
            <person name="Dougan E. K."/>
            <person name="Thang M."/>
            <person name="Chan C."/>
        </authorList>
    </citation>
    <scope>NUCLEOTIDE SEQUENCE [LARGE SCALE GENOMIC DNA]</scope>
</reference>
<dbReference type="Pfam" id="PF02485">
    <property type="entry name" value="Branch"/>
    <property type="match status" value="1"/>
</dbReference>
<evidence type="ECO:0000256" key="10">
    <source>
        <dbReference type="ARBA" id="ARBA00022723"/>
    </source>
</evidence>
<comment type="pathway">
    <text evidence="4">Glycan metabolism; heparan sulfate biosynthesis.</text>
</comment>
<organism evidence="21 22">
    <name type="scientific">Durusdinium trenchii</name>
    <dbReference type="NCBI Taxonomy" id="1381693"/>
    <lineage>
        <taxon>Eukaryota</taxon>
        <taxon>Sar</taxon>
        <taxon>Alveolata</taxon>
        <taxon>Dinophyceae</taxon>
        <taxon>Suessiales</taxon>
        <taxon>Symbiodiniaceae</taxon>
        <taxon>Durusdinium</taxon>
    </lineage>
</organism>
<evidence type="ECO:0000256" key="3">
    <source>
        <dbReference type="ARBA" id="ARBA00004840"/>
    </source>
</evidence>
<sequence>MAWLFWALGRPILATFEAKLYLEEHSHGINITAVRELVFATPDCSAQISQQLCQRLDLVRHGQTRRGRAETEAGAETVARHVAPPSAVQEISTQAIFQDEKPVRVAFLLLAYKALPNLKQLLRRLKEPWHFFLIHLDKKASWRKEKELQQLLTEVEPRYEVMAERFDLRRGGASFLLVMLRALELLIAQDGWEYFINLNDNDYPITSNQALQSFLQLHLSDSFVHVGSPSMPRCEECDKIDDLVVAVECVLPRGSELHALLPSAEEMKHWFYFPTWAGPDLVGLWRPLVAELVYALHLPASPADLLLGQLRSAWGAQCMARHSSQMSASSNRSSLGTSSPDESHATRHAATPRAVRGVASGAWRGVVPSRPSDSCWLYCVVLLVSHVHKSPRSHSEPRSVSSWISENAGRLEQKSKAISKSRRFVSLTIISPSTDPHPQNTFPTQPAEAMPERYGGGLGSLGRYSRVLGTFHVWDVDRLDPGDALQSSGVPVQIYSPPLLRDARRNFSSLMKATQSSPSSHFARKFDAQRTWPLQRRLDVAALAEGPAQGVAGWDEALLLMLERSFQVEPGSTWRLEHTLLRQHLTSTKVRVSERLAAQVRFREGVEDQHVAMLRYVLAVRVGVGWNESSQSFSGPVSILPTGPGDVTAVIYLSAPPRDPRSSMGPLQITWQGPNSRMSRQHMPRGRRLSVLGPHVREAGAWRLTVSWTAPDVHEHFHATFPPERPTPRLTSVASVPTQSSLSFTRPFVVYEDADDLMKRCNESCLRMYWQVELSKMRGRLWGRSSLGQEFDDF</sequence>
<keyword evidence="10" id="KW-0479">Metal-binding</keyword>
<keyword evidence="14" id="KW-0333">Golgi apparatus</keyword>
<comment type="subcellular location">
    <subcellularLocation>
        <location evidence="2">Endoplasmic reticulum membrane</location>
        <topology evidence="2">Single-pass type II membrane protein</topology>
    </subcellularLocation>
    <subcellularLocation>
        <location evidence="1">Golgi apparatus membrane</location>
        <topology evidence="1">Single-pass type II membrane protein</topology>
    </subcellularLocation>
</comment>
<protein>
    <recommendedName>
        <fullName evidence="6">protein xylosyltransferase</fullName>
        <ecNumber evidence="6">2.4.2.26</ecNumber>
    </recommendedName>
    <alternativeName>
        <fullName evidence="18">Peptide O-xylosyltransferase</fullName>
    </alternativeName>
</protein>
<evidence type="ECO:0000256" key="13">
    <source>
        <dbReference type="ARBA" id="ARBA00022989"/>
    </source>
</evidence>
<name>A0ABP0RX94_9DINO</name>
<evidence type="ECO:0000256" key="8">
    <source>
        <dbReference type="ARBA" id="ARBA00022679"/>
    </source>
</evidence>
<evidence type="ECO:0000256" key="7">
    <source>
        <dbReference type="ARBA" id="ARBA00022676"/>
    </source>
</evidence>
<dbReference type="InterPro" id="IPR003406">
    <property type="entry name" value="Glyco_trans_14"/>
</dbReference>
<keyword evidence="17" id="KW-0325">Glycoprotein</keyword>
<comment type="pathway">
    <text evidence="3">Glycan metabolism; chondroitin sulfate biosynthesis.</text>
</comment>
<evidence type="ECO:0000256" key="2">
    <source>
        <dbReference type="ARBA" id="ARBA00004648"/>
    </source>
</evidence>
<keyword evidence="7" id="KW-0328">Glycosyltransferase</keyword>
<keyword evidence="8" id="KW-0808">Transferase</keyword>
<evidence type="ECO:0000256" key="20">
    <source>
        <dbReference type="SAM" id="MobiDB-lite"/>
    </source>
</evidence>
<dbReference type="InterPro" id="IPR043538">
    <property type="entry name" value="XYLT"/>
</dbReference>
<feature type="compositionally biased region" description="Polar residues" evidence="20">
    <location>
        <begin position="669"/>
        <end position="678"/>
    </location>
</feature>
<feature type="region of interest" description="Disordered" evidence="20">
    <location>
        <begin position="325"/>
        <end position="354"/>
    </location>
</feature>
<keyword evidence="13" id="KW-1133">Transmembrane helix</keyword>
<evidence type="ECO:0000256" key="18">
    <source>
        <dbReference type="ARBA" id="ARBA00042865"/>
    </source>
</evidence>
<keyword evidence="15" id="KW-0472">Membrane</keyword>
<dbReference type="PANTHER" id="PTHR46025">
    <property type="entry name" value="XYLOSYLTRANSFERASE OXT"/>
    <property type="match status" value="1"/>
</dbReference>
<evidence type="ECO:0000256" key="15">
    <source>
        <dbReference type="ARBA" id="ARBA00023136"/>
    </source>
</evidence>
<comment type="similarity">
    <text evidence="5">Belongs to the glycosyltransferase 14 family. XylT subfamily.</text>
</comment>
<gene>
    <name evidence="21" type="ORF">CCMP2556_LOCUS49279</name>
</gene>
<comment type="caution">
    <text evidence="21">The sequence shown here is derived from an EMBL/GenBank/DDBJ whole genome shotgun (WGS) entry which is preliminary data.</text>
</comment>
<keyword evidence="16" id="KW-1015">Disulfide bond</keyword>
<evidence type="ECO:0000256" key="6">
    <source>
        <dbReference type="ARBA" id="ARBA00011972"/>
    </source>
</evidence>
<keyword evidence="22" id="KW-1185">Reference proteome</keyword>
<dbReference type="EMBL" id="CAXAMN010026706">
    <property type="protein sequence ID" value="CAK9105267.1"/>
    <property type="molecule type" value="Genomic_DNA"/>
</dbReference>
<evidence type="ECO:0000256" key="1">
    <source>
        <dbReference type="ARBA" id="ARBA00004323"/>
    </source>
</evidence>
<evidence type="ECO:0000256" key="4">
    <source>
        <dbReference type="ARBA" id="ARBA00005093"/>
    </source>
</evidence>
<keyword evidence="12" id="KW-0735">Signal-anchor</keyword>
<evidence type="ECO:0000313" key="22">
    <source>
        <dbReference type="Proteomes" id="UP001642484"/>
    </source>
</evidence>
<evidence type="ECO:0000313" key="21">
    <source>
        <dbReference type="EMBL" id="CAK9105267.1"/>
    </source>
</evidence>
<keyword evidence="9" id="KW-0812">Transmembrane</keyword>
<evidence type="ECO:0000256" key="5">
    <source>
        <dbReference type="ARBA" id="ARBA00010195"/>
    </source>
</evidence>
<comment type="catalytic activity">
    <reaction evidence="19">
        <text>UDP-alpha-D-xylose + L-seryl-[protein] = 3-O-(beta-D-xylosyl)-L-seryl-[protein] + UDP + H(+)</text>
        <dbReference type="Rhea" id="RHEA:50192"/>
        <dbReference type="Rhea" id="RHEA-COMP:9863"/>
        <dbReference type="Rhea" id="RHEA-COMP:12567"/>
        <dbReference type="ChEBI" id="CHEBI:15378"/>
        <dbReference type="ChEBI" id="CHEBI:29999"/>
        <dbReference type="ChEBI" id="CHEBI:57632"/>
        <dbReference type="ChEBI" id="CHEBI:58223"/>
        <dbReference type="ChEBI" id="CHEBI:132085"/>
        <dbReference type="EC" id="2.4.2.26"/>
    </reaction>
</comment>
<evidence type="ECO:0000256" key="16">
    <source>
        <dbReference type="ARBA" id="ARBA00023157"/>
    </source>
</evidence>
<evidence type="ECO:0000256" key="9">
    <source>
        <dbReference type="ARBA" id="ARBA00022692"/>
    </source>
</evidence>
<accession>A0ABP0RX94</accession>